<dbReference type="CDD" id="cd01257">
    <property type="entry name" value="PH_IRS"/>
    <property type="match status" value="1"/>
</dbReference>
<dbReference type="Gene3D" id="2.30.29.30">
    <property type="entry name" value="Pleckstrin-homology domain (PH domain)/Phosphotyrosine-binding domain (PTB)"/>
    <property type="match status" value="2"/>
</dbReference>
<evidence type="ECO:0000256" key="4">
    <source>
        <dbReference type="ARBA" id="ARBA00022604"/>
    </source>
</evidence>
<dbReference type="PANTHER" id="PTHR10614">
    <property type="entry name" value="INSULIN RECEPTOR SUBSTRATE"/>
    <property type="match status" value="1"/>
</dbReference>
<dbReference type="PRINTS" id="PR00628">
    <property type="entry name" value="INSULINRSI"/>
</dbReference>
<protein>
    <recommendedName>
        <fullName evidence="2">Insulin receptor substrate 1</fullName>
    </recommendedName>
    <alternativeName>
        <fullName evidence="8">Protein chico</fullName>
    </alternativeName>
</protein>
<evidence type="ECO:0000256" key="7">
    <source>
        <dbReference type="ARBA" id="ARBA00022943"/>
    </source>
</evidence>
<evidence type="ECO:0000259" key="12">
    <source>
        <dbReference type="PROSITE" id="PS51064"/>
    </source>
</evidence>
<dbReference type="OrthoDB" id="946068at2759"/>
<feature type="region of interest" description="Disordered" evidence="10">
    <location>
        <begin position="237"/>
        <end position="322"/>
    </location>
</feature>
<feature type="region of interest" description="Disordered" evidence="10">
    <location>
        <begin position="1225"/>
        <end position="1251"/>
    </location>
</feature>
<keyword evidence="5" id="KW-0677">Repeat</keyword>
<dbReference type="GO" id="GO:0005829">
    <property type="term" value="C:cytosol"/>
    <property type="evidence" value="ECO:0007669"/>
    <property type="project" value="TreeGrafter"/>
</dbReference>
<feature type="compositionally biased region" description="Basic and acidic residues" evidence="10">
    <location>
        <begin position="1034"/>
        <end position="1074"/>
    </location>
</feature>
<dbReference type="SMART" id="SM00233">
    <property type="entry name" value="PH"/>
    <property type="match status" value="1"/>
</dbReference>
<dbReference type="EMBL" id="CADEPI010000122">
    <property type="protein sequence ID" value="CAB3375978.1"/>
    <property type="molecule type" value="Genomic_DNA"/>
</dbReference>
<dbReference type="AlphaFoldDB" id="A0A8S1D6B7"/>
<dbReference type="Proteomes" id="UP000494165">
    <property type="component" value="Unassembled WGS sequence"/>
</dbReference>
<keyword evidence="3" id="KW-0597">Phosphoprotein</keyword>
<feature type="compositionally biased region" description="Polar residues" evidence="10">
    <location>
        <begin position="704"/>
        <end position="720"/>
    </location>
</feature>
<feature type="compositionally biased region" description="Low complexity" evidence="10">
    <location>
        <begin position="1198"/>
        <end position="1212"/>
    </location>
</feature>
<feature type="region of interest" description="Disordered" evidence="10">
    <location>
        <begin position="1141"/>
        <end position="1212"/>
    </location>
</feature>
<evidence type="ECO:0000256" key="2">
    <source>
        <dbReference type="ARBA" id="ARBA00015710"/>
    </source>
</evidence>
<comment type="function">
    <text evidence="9">Activates phosphatidylinositol 3-kinase when bound to the regulatory p85 subunit. May mediate the control of various cellular processes by insulin-like peptides. When phosphorylated by the insulin receptor binds specifically to various cellular proteins containing SH2 domains. Involved in control of cell proliferation, cell size, and body and organ growth throughout development. Also has a role in a signaling pathway controlling the physiological response required to endure periods of low nutrient conditions. Insulin/insulin-like growth factor (IGF) signaling pathway has a role in regulating aging and is necessary in the ovary for vitellogenic maturation.</text>
</comment>
<feature type="compositionally biased region" description="Low complexity" evidence="10">
    <location>
        <begin position="810"/>
        <end position="821"/>
    </location>
</feature>
<feature type="region of interest" description="Disordered" evidence="10">
    <location>
        <begin position="880"/>
        <end position="917"/>
    </location>
</feature>
<dbReference type="Pfam" id="PF02174">
    <property type="entry name" value="IRS"/>
    <property type="match status" value="1"/>
</dbReference>
<evidence type="ECO:0000256" key="1">
    <source>
        <dbReference type="ARBA" id="ARBA00011440"/>
    </source>
</evidence>
<evidence type="ECO:0000256" key="9">
    <source>
        <dbReference type="ARBA" id="ARBA00046145"/>
    </source>
</evidence>
<keyword evidence="4" id="KW-0341">Growth regulation</keyword>
<name>A0A8S1D6B7_9INSE</name>
<comment type="caution">
    <text evidence="13">The sequence shown here is derived from an EMBL/GenBank/DDBJ whole genome shotgun (WGS) entry which is preliminary data.</text>
</comment>
<evidence type="ECO:0000313" key="13">
    <source>
        <dbReference type="EMBL" id="CAB3375978.1"/>
    </source>
</evidence>
<dbReference type="GO" id="GO:0043548">
    <property type="term" value="F:phosphatidylinositol 3-kinase binding"/>
    <property type="evidence" value="ECO:0007669"/>
    <property type="project" value="TreeGrafter"/>
</dbReference>
<proteinExistence type="predicted"/>
<evidence type="ECO:0000313" key="14">
    <source>
        <dbReference type="Proteomes" id="UP000494165"/>
    </source>
</evidence>
<dbReference type="GO" id="GO:0008286">
    <property type="term" value="P:insulin receptor signaling pathway"/>
    <property type="evidence" value="ECO:0007669"/>
    <property type="project" value="InterPro"/>
</dbReference>
<keyword evidence="14" id="KW-1185">Reference proteome</keyword>
<sequence>MAARVEDASPSSSTTDDIVRIGYLKKLKTMKKKYFLLRKESAKFPARLEYYDSEKKFKAGALPKRSITLKKCFNINKRSDTRVKHCLALYTKDDSFCIVLDTVEEADDWLNKLLELQNGGSAVPGVVPKPTFEFVWEVKMQEKGLGANYEILGPYRVCLTAKSLSLLKMNCKDGAEEERNFYDFPLGSIRRCGASERFFYMEVGRMSVTGAGELWMVTEDNHIAQHMHSAIIGAMSKGNKTLGATPPSAEPEQDSLGPRPRNRSSSATESSKPILVQQRRIIHANGTETSGSRERCDSLPCAPRTRTTSESYVPASSAPHHHTRVLGHVMSGQRPASMYAKPSPPIDCSPVSPTSAEHSTDRSDSAGSSLSIDEIDGSIPWPADHSRQHGRSSFSDSAGGFTPPSSRYSALDNGRYKSLLSPDESSVACPIAEESLTDYMPWSPHEEELQEYVPMERQTRLNLPLVSSMNNNNNNNNNNNKYDTSKTAGSPSEGCYMDMSINSPSSSSPLETTGGYMVMSPGADITPQAPQASSFSLGMYVSSGAGSISSANHSRASSMAEDTPLGYVPMLPMSLQHRQESYVDLDHSKGSIGGSSCSLTSGTHSMTNTGDFSHPYSSEFHLEKVSSYFVPSEDEEDHTSVSLQPSLEASQLRPTRAYSLGSRPEGTRSAATAIPRTETRPVSAKTQTHRSPSRNRKNTAPPYLSSSWSGSGCVVPTSSVPRRLQTIQQQTQQQQQQLRRHDDDDNFSMLDFSKSDTAEDSYVEMRVDGKRSQPINIGGQTKSSTSPVWLSGFLSRKLSSSTPPKAVVAPEPSTSSSPFSSLRKRAKKAKRQSEATTPVGVFLFSPSTPSKSLVPEEQFAKLNIEEPSVIERRVGTVQRPPVEQLRPRNSASESDYVPMQPASKRDEVVLPRKAQSESVLTKDDDYGEGNYALMTAKPKAKPPAAAAEPKPSPLAAKAPLAAAEDYALMEMSPAGRLEPSSVLKPVPSALETMQAIPSLGPSELDTDYALMMPGDGTNSPVLFEPSTPNHYHHRTEEHSRTPSETLRLRDVKDAAKSPDPTVKRLSTEPVKKGETLSVHPVTTLSRPDDGDYAVLSKDDYVVMTPAIKPPMLLTTDVSLHLNNPPSTLTAHSPVVAKEPLETSKGAATSPRPLKPPGKQPELNYASLESQESAEEQPPFLRNLSSDSSGESDATTVCSAGSSSAATVLTSSATVTPTQYAQIDFERTQQQQQQCKKKQPQQHAAAKKSKVQ</sequence>
<evidence type="ECO:0000256" key="5">
    <source>
        <dbReference type="ARBA" id="ARBA00022737"/>
    </source>
</evidence>
<dbReference type="PROSITE" id="PS50003">
    <property type="entry name" value="PH_DOMAIN"/>
    <property type="match status" value="1"/>
</dbReference>
<evidence type="ECO:0000259" key="11">
    <source>
        <dbReference type="PROSITE" id="PS50003"/>
    </source>
</evidence>
<evidence type="ECO:0000256" key="6">
    <source>
        <dbReference type="ARBA" id="ARBA00022782"/>
    </source>
</evidence>
<evidence type="ECO:0000256" key="10">
    <source>
        <dbReference type="SAM" id="MobiDB-lite"/>
    </source>
</evidence>
<dbReference type="PROSITE" id="PS51064">
    <property type="entry name" value="IRS_PTB"/>
    <property type="match status" value="1"/>
</dbReference>
<feature type="compositionally biased region" description="Polar residues" evidence="10">
    <location>
        <begin position="640"/>
        <end position="653"/>
    </location>
</feature>
<feature type="region of interest" description="Disordered" evidence="10">
    <location>
        <begin position="335"/>
        <end position="406"/>
    </location>
</feature>
<evidence type="ECO:0000256" key="3">
    <source>
        <dbReference type="ARBA" id="ARBA00022553"/>
    </source>
</evidence>
<dbReference type="InterPro" id="IPR039011">
    <property type="entry name" value="IRS"/>
</dbReference>
<dbReference type="InterPro" id="IPR002404">
    <property type="entry name" value="IRS_PTB"/>
</dbReference>
<dbReference type="GO" id="GO:0005886">
    <property type="term" value="C:plasma membrane"/>
    <property type="evidence" value="ECO:0007669"/>
    <property type="project" value="TreeGrafter"/>
</dbReference>
<dbReference type="GO" id="GO:0005158">
    <property type="term" value="F:insulin receptor binding"/>
    <property type="evidence" value="ECO:0007669"/>
    <property type="project" value="InterPro"/>
</dbReference>
<feature type="region of interest" description="Disordered" evidence="10">
    <location>
        <begin position="798"/>
        <end position="835"/>
    </location>
</feature>
<feature type="domain" description="PH" evidence="11">
    <location>
        <begin position="17"/>
        <end position="118"/>
    </location>
</feature>
<dbReference type="InterPro" id="IPR011993">
    <property type="entry name" value="PH-like_dom_sf"/>
</dbReference>
<reference evidence="13 14" key="1">
    <citation type="submission" date="2020-04" db="EMBL/GenBank/DDBJ databases">
        <authorList>
            <person name="Alioto T."/>
            <person name="Alioto T."/>
            <person name="Gomez Garrido J."/>
        </authorList>
    </citation>
    <scope>NUCLEOTIDE SEQUENCE [LARGE SCALE GENOMIC DNA]</scope>
</reference>
<dbReference type="SMART" id="SM00310">
    <property type="entry name" value="PTBI"/>
    <property type="match status" value="1"/>
</dbReference>
<feature type="compositionally biased region" description="Basic residues" evidence="10">
    <location>
        <begin position="687"/>
        <end position="697"/>
    </location>
</feature>
<dbReference type="CDD" id="cd01204">
    <property type="entry name" value="PTB_IRS"/>
    <property type="match status" value="1"/>
</dbReference>
<feature type="compositionally biased region" description="Basic residues" evidence="10">
    <location>
        <begin position="1234"/>
        <end position="1251"/>
    </location>
</feature>
<dbReference type="SUPFAM" id="SSF50729">
    <property type="entry name" value="PH domain-like"/>
    <property type="match status" value="2"/>
</dbReference>
<evidence type="ECO:0000256" key="8">
    <source>
        <dbReference type="ARBA" id="ARBA00033282"/>
    </source>
</evidence>
<dbReference type="PANTHER" id="PTHR10614:SF13">
    <property type="entry name" value="INSULIN RECEPTOR SUBSTRATE 1"/>
    <property type="match status" value="1"/>
</dbReference>
<accession>A0A8S1D6B7</accession>
<dbReference type="InterPro" id="IPR001849">
    <property type="entry name" value="PH_domain"/>
</dbReference>
<feature type="compositionally biased region" description="Polar residues" evidence="10">
    <location>
        <begin position="1182"/>
        <end position="1197"/>
    </location>
</feature>
<keyword evidence="6" id="KW-0221">Differentiation</keyword>
<dbReference type="GO" id="GO:0048477">
    <property type="term" value="P:oogenesis"/>
    <property type="evidence" value="ECO:0007669"/>
    <property type="project" value="UniProtKB-KW"/>
</dbReference>
<feature type="domain" description="IRS-type PTB" evidence="12">
    <location>
        <begin position="132"/>
        <end position="242"/>
    </location>
</feature>
<keyword evidence="7" id="KW-0896">Oogenesis</keyword>
<feature type="region of interest" description="Disordered" evidence="10">
    <location>
        <begin position="629"/>
        <end position="755"/>
    </location>
</feature>
<dbReference type="Pfam" id="PF00169">
    <property type="entry name" value="PH"/>
    <property type="match status" value="1"/>
</dbReference>
<dbReference type="SMART" id="SM01244">
    <property type="entry name" value="IRS"/>
    <property type="match status" value="1"/>
</dbReference>
<gene>
    <name evidence="13" type="ORF">CLODIP_2_CD14200</name>
</gene>
<feature type="compositionally biased region" description="Low complexity" evidence="10">
    <location>
        <begin position="722"/>
        <end position="737"/>
    </location>
</feature>
<comment type="subunit">
    <text evidence="1">Bindings to phosphatidylinositol 3-kinase and SHP2.</text>
</comment>
<organism evidence="13 14">
    <name type="scientific">Cloeon dipterum</name>
    <dbReference type="NCBI Taxonomy" id="197152"/>
    <lineage>
        <taxon>Eukaryota</taxon>
        <taxon>Metazoa</taxon>
        <taxon>Ecdysozoa</taxon>
        <taxon>Arthropoda</taxon>
        <taxon>Hexapoda</taxon>
        <taxon>Insecta</taxon>
        <taxon>Pterygota</taxon>
        <taxon>Palaeoptera</taxon>
        <taxon>Ephemeroptera</taxon>
        <taxon>Pisciforma</taxon>
        <taxon>Baetidae</taxon>
        <taxon>Cloeon</taxon>
    </lineage>
</organism>
<feature type="region of interest" description="Disordered" evidence="10">
    <location>
        <begin position="1006"/>
        <end position="1090"/>
    </location>
</feature>